<evidence type="ECO:0000259" key="2">
    <source>
        <dbReference type="PROSITE" id="PS51782"/>
    </source>
</evidence>
<dbReference type="GO" id="GO:0016020">
    <property type="term" value="C:membrane"/>
    <property type="evidence" value="ECO:0007669"/>
    <property type="project" value="InterPro"/>
</dbReference>
<dbReference type="PANTHER" id="PTHR33734">
    <property type="entry name" value="LYSM DOMAIN-CONTAINING GPI-ANCHORED PROTEIN 2"/>
    <property type="match status" value="1"/>
</dbReference>
<dbReference type="InterPro" id="IPR000189">
    <property type="entry name" value="Transglyc_AS"/>
</dbReference>
<dbReference type="FunFam" id="1.10.530.10:FF:000004">
    <property type="entry name" value="Membrane-bound lytic murein transglycosylase D"/>
    <property type="match status" value="1"/>
</dbReference>
<dbReference type="PROSITE" id="PS51782">
    <property type="entry name" value="LYSM"/>
    <property type="match status" value="3"/>
</dbReference>
<dbReference type="SUPFAM" id="SSF54106">
    <property type="entry name" value="LysM domain"/>
    <property type="match status" value="3"/>
</dbReference>
<sequence length="569" mass="64629">MLILPIILIPADVNWLFMKYLLLPVVVLLAGCQSLSQSDGNTVTNNAESQVDTAHPVEINQALLADESIDVIHPVADVDFSLNNTLKDQKAINENNIWPRIRSQLTFDIPNQKRLIAQRNWYVKHPSYLNRVAKRAEPFLYYIVEELEKNDMPIELAFLPIVESAFDPFAYSHGRASGMWQFVPGTGERFGMKQNWWYDGRRDVVASTEGAIKYLKYLHKFFDGDWMLALAAYNSGEGRVRNAVRKNKRLGKSTDFWSLDLPKETRAYVPKLLALADIVKRPTDFKLSLYSIDNKSVLSQVNIKSQLDLAKAATLAGLSLAELQGLNPGFNRWATDPDGPHRLLLPSHTVEKFELGLNKLSKKDRLAWQRYKIKNGDNLGVIAKKFNTRIDLIQQVNNIKGNQIRAGKHLLIPVAAKSLDSYVFSQEQRIAKKQNRPQKGLKLVHTVKSGDNLWDIGRKYGVNSKSIANWNGFAPRDTLKLGQKLVIWQKGSSKTNKSNYANSKTGNNVENAIMRNITYKVRRGDSFARIADKFNVSISDIERWNNLDRNKYLQPGQRLKLSVDVTNNI</sequence>
<dbReference type="EMBL" id="JQED01000053">
    <property type="protein sequence ID" value="KGJ87610.1"/>
    <property type="molecule type" value="Genomic_DNA"/>
</dbReference>
<evidence type="ECO:0000313" key="3">
    <source>
        <dbReference type="EMBL" id="KGJ87610.1"/>
    </source>
</evidence>
<protein>
    <submittedName>
        <fullName evidence="3">Lytic transglycosylase catalytic</fullName>
    </submittedName>
</protein>
<dbReference type="GO" id="GO:0000270">
    <property type="term" value="P:peptidoglycan metabolic process"/>
    <property type="evidence" value="ECO:0007669"/>
    <property type="project" value="InterPro"/>
</dbReference>
<name>A0A099KBG1_COLPS</name>
<dbReference type="Gene3D" id="3.10.350.10">
    <property type="entry name" value="LysM domain"/>
    <property type="match status" value="3"/>
</dbReference>
<dbReference type="AlphaFoldDB" id="A0A099KBG1"/>
<dbReference type="InterPro" id="IPR023346">
    <property type="entry name" value="Lysozyme-like_dom_sf"/>
</dbReference>
<organism evidence="3 4">
    <name type="scientific">Colwellia psychrerythraea</name>
    <name type="common">Vibrio psychroerythus</name>
    <dbReference type="NCBI Taxonomy" id="28229"/>
    <lineage>
        <taxon>Bacteria</taxon>
        <taxon>Pseudomonadati</taxon>
        <taxon>Pseudomonadota</taxon>
        <taxon>Gammaproteobacteria</taxon>
        <taxon>Alteromonadales</taxon>
        <taxon>Colwelliaceae</taxon>
        <taxon>Colwellia</taxon>
    </lineage>
</organism>
<dbReference type="CDD" id="cd16894">
    <property type="entry name" value="MltD-like"/>
    <property type="match status" value="1"/>
</dbReference>
<reference evidence="3 4" key="1">
    <citation type="submission" date="2014-08" db="EMBL/GenBank/DDBJ databases">
        <title>Genomic and Phenotypic Diversity of Colwellia psychrerythraea strains from Disparate Marine Basins.</title>
        <authorList>
            <person name="Techtmann S.M."/>
            <person name="Stelling S.C."/>
            <person name="Utturkar S.M."/>
            <person name="Alshibli N."/>
            <person name="Harris A."/>
            <person name="Brown S.D."/>
            <person name="Hazen T.C."/>
        </authorList>
    </citation>
    <scope>NUCLEOTIDE SEQUENCE [LARGE SCALE GENOMIC DNA]</scope>
    <source>
        <strain evidence="3 4">ND2E</strain>
    </source>
</reference>
<dbReference type="InterPro" id="IPR036779">
    <property type="entry name" value="LysM_dom_sf"/>
</dbReference>
<dbReference type="CDD" id="cd00118">
    <property type="entry name" value="LysM"/>
    <property type="match status" value="3"/>
</dbReference>
<dbReference type="PANTHER" id="PTHR33734:SF22">
    <property type="entry name" value="MEMBRANE-BOUND LYTIC MUREIN TRANSGLYCOSYLASE D"/>
    <property type="match status" value="1"/>
</dbReference>
<evidence type="ECO:0000256" key="1">
    <source>
        <dbReference type="ARBA" id="ARBA00007734"/>
    </source>
</evidence>
<feature type="domain" description="LysM" evidence="2">
    <location>
        <begin position="517"/>
        <end position="561"/>
    </location>
</feature>
<dbReference type="Pfam" id="PF01464">
    <property type="entry name" value="SLT"/>
    <property type="match status" value="1"/>
</dbReference>
<comment type="similarity">
    <text evidence="1">Belongs to the transglycosylase Slt family.</text>
</comment>
<dbReference type="InterPro" id="IPR018392">
    <property type="entry name" value="LysM"/>
</dbReference>
<dbReference type="Proteomes" id="UP000029843">
    <property type="component" value="Unassembled WGS sequence"/>
</dbReference>
<dbReference type="SMART" id="SM00257">
    <property type="entry name" value="LysM"/>
    <property type="match status" value="3"/>
</dbReference>
<dbReference type="Pfam" id="PF01476">
    <property type="entry name" value="LysM"/>
    <property type="match status" value="3"/>
</dbReference>
<proteinExistence type="inferred from homology"/>
<dbReference type="GO" id="GO:0008932">
    <property type="term" value="F:lytic endotransglycosylase activity"/>
    <property type="evidence" value="ECO:0007669"/>
    <property type="project" value="TreeGrafter"/>
</dbReference>
<comment type="caution">
    <text evidence="3">The sequence shown here is derived from an EMBL/GenBank/DDBJ whole genome shotgun (WGS) entry which is preliminary data.</text>
</comment>
<dbReference type="PROSITE" id="PS00922">
    <property type="entry name" value="TRANSGLYCOSYLASE"/>
    <property type="match status" value="1"/>
</dbReference>
<gene>
    <name evidence="3" type="ORF">ND2E_4348</name>
</gene>
<dbReference type="Gene3D" id="1.10.530.10">
    <property type="match status" value="1"/>
</dbReference>
<dbReference type="InterPro" id="IPR008258">
    <property type="entry name" value="Transglycosylase_SLT_dom_1"/>
</dbReference>
<feature type="domain" description="LysM" evidence="2">
    <location>
        <begin position="369"/>
        <end position="412"/>
    </location>
</feature>
<dbReference type="SUPFAM" id="SSF53955">
    <property type="entry name" value="Lysozyme-like"/>
    <property type="match status" value="1"/>
</dbReference>
<accession>A0A099KBG1</accession>
<dbReference type="PATRIC" id="fig|28229.4.peg.3710"/>
<feature type="domain" description="LysM" evidence="2">
    <location>
        <begin position="443"/>
        <end position="487"/>
    </location>
</feature>
<evidence type="ECO:0000313" key="4">
    <source>
        <dbReference type="Proteomes" id="UP000029843"/>
    </source>
</evidence>